<accession>A0AB34KGL8</accession>
<name>A0AB34KGL8_9PEZI</name>
<feature type="domain" description="Endonuclease/exonuclease/phosphatase" evidence="1">
    <location>
        <begin position="86"/>
        <end position="212"/>
    </location>
</feature>
<evidence type="ECO:0000259" key="1">
    <source>
        <dbReference type="Pfam" id="PF14529"/>
    </source>
</evidence>
<comment type="caution">
    <text evidence="2">The sequence shown here is derived from an EMBL/GenBank/DDBJ whole genome shotgun (WGS) entry which is preliminary data.</text>
</comment>
<dbReference type="GeneID" id="96009541"/>
<dbReference type="InterPro" id="IPR005135">
    <property type="entry name" value="Endo/exonuclease/phosphatase"/>
</dbReference>
<dbReference type="InterPro" id="IPR036691">
    <property type="entry name" value="Endo/exonu/phosph_ase_sf"/>
</dbReference>
<dbReference type="AlphaFoldDB" id="A0AB34KGL8"/>
<protein>
    <recommendedName>
        <fullName evidence="1">Endonuclease/exonuclease/phosphatase domain-containing protein</fullName>
    </recommendedName>
</protein>
<sequence length="247" mass="27497">MNDASLKEYTALVVSEPYVFEMDGKVRTSPMGHQGWTAILPSERHDVRWAVRSMLWVRKDIECEQVRVPSADLTVALLRLPDRAVLLASVYVEGANGAALSEAVMLLDMAISSAQRRGGPRLDVVVAGDFNRHDQLWGGDGLLPTRQGEADPIIDFMNRWSLESLLPRGTKTWQNAMHATTIDLMLASQNLASDVLKCKIHDTEHGSDHRAIETSFDVEVPDRATQPRLLFKNAPPGTRFESAFPEH</sequence>
<evidence type="ECO:0000313" key="3">
    <source>
        <dbReference type="Proteomes" id="UP000803884"/>
    </source>
</evidence>
<gene>
    <name evidence="2" type="ORF">WHR41_08099</name>
</gene>
<dbReference type="GO" id="GO:0003824">
    <property type="term" value="F:catalytic activity"/>
    <property type="evidence" value="ECO:0007669"/>
    <property type="project" value="InterPro"/>
</dbReference>
<dbReference type="Proteomes" id="UP000803884">
    <property type="component" value="Unassembled WGS sequence"/>
</dbReference>
<evidence type="ECO:0000313" key="2">
    <source>
        <dbReference type="EMBL" id="KAL1584084.1"/>
    </source>
</evidence>
<dbReference type="RefSeq" id="XP_069227190.1">
    <property type="nucleotide sequence ID" value="XM_069376703.1"/>
</dbReference>
<dbReference type="Pfam" id="PF14529">
    <property type="entry name" value="Exo_endo_phos_2"/>
    <property type="match status" value="1"/>
</dbReference>
<keyword evidence="3" id="KW-1185">Reference proteome</keyword>
<dbReference type="EMBL" id="JAAQHG020000029">
    <property type="protein sequence ID" value="KAL1584084.1"/>
    <property type="molecule type" value="Genomic_DNA"/>
</dbReference>
<dbReference type="Gene3D" id="3.60.10.10">
    <property type="entry name" value="Endonuclease/exonuclease/phosphatase"/>
    <property type="match status" value="1"/>
</dbReference>
<dbReference type="SUPFAM" id="SSF56219">
    <property type="entry name" value="DNase I-like"/>
    <property type="match status" value="1"/>
</dbReference>
<reference evidence="2 3" key="1">
    <citation type="journal article" date="2020" name="Microbiol. Resour. Announc.">
        <title>Draft Genome Sequence of a Cladosporium Species Isolated from the Mesophotic Ascidian Didemnum maculosum.</title>
        <authorList>
            <person name="Gioti A."/>
            <person name="Siaperas R."/>
            <person name="Nikolaivits E."/>
            <person name="Le Goff G."/>
            <person name="Ouazzani J."/>
            <person name="Kotoulas G."/>
            <person name="Topakas E."/>
        </authorList>
    </citation>
    <scope>NUCLEOTIDE SEQUENCE [LARGE SCALE GENOMIC DNA]</scope>
    <source>
        <strain evidence="2 3">TM138-S3</strain>
    </source>
</reference>
<organism evidence="2 3">
    <name type="scientific">Cladosporium halotolerans</name>
    <dbReference type="NCBI Taxonomy" id="1052096"/>
    <lineage>
        <taxon>Eukaryota</taxon>
        <taxon>Fungi</taxon>
        <taxon>Dikarya</taxon>
        <taxon>Ascomycota</taxon>
        <taxon>Pezizomycotina</taxon>
        <taxon>Dothideomycetes</taxon>
        <taxon>Dothideomycetidae</taxon>
        <taxon>Cladosporiales</taxon>
        <taxon>Cladosporiaceae</taxon>
        <taxon>Cladosporium</taxon>
    </lineage>
</organism>
<proteinExistence type="predicted"/>